<name>A0AAE1T496_9LAMI</name>
<dbReference type="PROSITE" id="PS50994">
    <property type="entry name" value="INTEGRASE"/>
    <property type="match status" value="1"/>
</dbReference>
<accession>A0AAE1T496</accession>
<dbReference type="Proteomes" id="UP001289374">
    <property type="component" value="Unassembled WGS sequence"/>
</dbReference>
<comment type="caution">
    <text evidence="2">The sequence shown here is derived from an EMBL/GenBank/DDBJ whole genome shotgun (WGS) entry which is preliminary data.</text>
</comment>
<evidence type="ECO:0000259" key="1">
    <source>
        <dbReference type="PROSITE" id="PS50994"/>
    </source>
</evidence>
<dbReference type="GO" id="GO:0003676">
    <property type="term" value="F:nucleic acid binding"/>
    <property type="evidence" value="ECO:0007669"/>
    <property type="project" value="InterPro"/>
</dbReference>
<feature type="domain" description="Integrase catalytic" evidence="1">
    <location>
        <begin position="53"/>
        <end position="239"/>
    </location>
</feature>
<gene>
    <name evidence="2" type="ORF">Sango_3017900</name>
</gene>
<protein>
    <recommendedName>
        <fullName evidence="1">Integrase catalytic domain-containing protein</fullName>
    </recommendedName>
</protein>
<evidence type="ECO:0000313" key="2">
    <source>
        <dbReference type="EMBL" id="KAK4380927.1"/>
    </source>
</evidence>
<keyword evidence="3" id="KW-1185">Reference proteome</keyword>
<proteinExistence type="predicted"/>
<dbReference type="AlphaFoldDB" id="A0AAE1T496"/>
<evidence type="ECO:0000313" key="3">
    <source>
        <dbReference type="Proteomes" id="UP001289374"/>
    </source>
</evidence>
<dbReference type="InterPro" id="IPR036397">
    <property type="entry name" value="RNaseH_sf"/>
</dbReference>
<sequence>MLPMAEAQGMSNILLRIGHVSKDRIRKLVDSKSLEIDDLDNLLTCESYLKGKMTKKPFDGQNVLSNGLLDLIHIDVCGPLNTPARGGFSYFMTFTDDHSRCGYVYLMRYKFEAFRMFKEYRLEVENQTGHKIKAIRSDQGGEYLSGLFIDYLKENEIFSQWAPYGTPQLNGVVERRNRTLLDMSYLVEDSTNPSNPKSIIWTEAFRGLKLISLIVAILTRLKIHPNQSLSPLNRCFRLKEDSRNAVRSYMTSCSACAAVVVFETFIRLGMGPSKIFPCRGSSYGFVSIHLDPWDEALVGPLLCPDLYILAFDLDHHDLRLKEERDSLYYGIHLSFRPKRASVYSLAFSALLPLKYPSPMKCILISLPSRSAIALFESPARILALISSGIWKDLKNLIHLVAQRIYFDRNWCRNLPIPFLLAETLLCTSVECKRLTTFPGRF</sequence>
<dbReference type="GO" id="GO:0015074">
    <property type="term" value="P:DNA integration"/>
    <property type="evidence" value="ECO:0007669"/>
    <property type="project" value="InterPro"/>
</dbReference>
<reference evidence="2" key="1">
    <citation type="submission" date="2020-06" db="EMBL/GenBank/DDBJ databases">
        <authorList>
            <person name="Li T."/>
            <person name="Hu X."/>
            <person name="Zhang T."/>
            <person name="Song X."/>
            <person name="Zhang H."/>
            <person name="Dai N."/>
            <person name="Sheng W."/>
            <person name="Hou X."/>
            <person name="Wei L."/>
        </authorList>
    </citation>
    <scope>NUCLEOTIDE SEQUENCE</scope>
    <source>
        <strain evidence="2">K16</strain>
        <tissue evidence="2">Leaf</tissue>
    </source>
</reference>
<dbReference type="PANTHER" id="PTHR42648:SF27">
    <property type="entry name" value="RNA-DIRECTED DNA POLYMERASE"/>
    <property type="match status" value="1"/>
</dbReference>
<dbReference type="SUPFAM" id="SSF53098">
    <property type="entry name" value="Ribonuclease H-like"/>
    <property type="match status" value="1"/>
</dbReference>
<dbReference type="InterPro" id="IPR012337">
    <property type="entry name" value="RNaseH-like_sf"/>
</dbReference>
<organism evidence="2 3">
    <name type="scientific">Sesamum angolense</name>
    <dbReference type="NCBI Taxonomy" id="2727404"/>
    <lineage>
        <taxon>Eukaryota</taxon>
        <taxon>Viridiplantae</taxon>
        <taxon>Streptophyta</taxon>
        <taxon>Embryophyta</taxon>
        <taxon>Tracheophyta</taxon>
        <taxon>Spermatophyta</taxon>
        <taxon>Magnoliopsida</taxon>
        <taxon>eudicotyledons</taxon>
        <taxon>Gunneridae</taxon>
        <taxon>Pentapetalae</taxon>
        <taxon>asterids</taxon>
        <taxon>lamiids</taxon>
        <taxon>Lamiales</taxon>
        <taxon>Pedaliaceae</taxon>
        <taxon>Sesamum</taxon>
    </lineage>
</organism>
<dbReference type="Gene3D" id="3.30.420.10">
    <property type="entry name" value="Ribonuclease H-like superfamily/Ribonuclease H"/>
    <property type="match status" value="1"/>
</dbReference>
<dbReference type="EMBL" id="JACGWL010000998">
    <property type="protein sequence ID" value="KAK4380927.1"/>
    <property type="molecule type" value="Genomic_DNA"/>
</dbReference>
<dbReference type="InterPro" id="IPR001584">
    <property type="entry name" value="Integrase_cat-core"/>
</dbReference>
<dbReference type="InterPro" id="IPR039537">
    <property type="entry name" value="Retrotran_Ty1/copia-like"/>
</dbReference>
<dbReference type="PANTHER" id="PTHR42648">
    <property type="entry name" value="TRANSPOSASE, PUTATIVE-RELATED"/>
    <property type="match status" value="1"/>
</dbReference>
<reference evidence="2" key="2">
    <citation type="journal article" date="2024" name="Plant">
        <title>Genomic evolution and insights into agronomic trait innovations of Sesamum species.</title>
        <authorList>
            <person name="Miao H."/>
            <person name="Wang L."/>
            <person name="Qu L."/>
            <person name="Liu H."/>
            <person name="Sun Y."/>
            <person name="Le M."/>
            <person name="Wang Q."/>
            <person name="Wei S."/>
            <person name="Zheng Y."/>
            <person name="Lin W."/>
            <person name="Duan Y."/>
            <person name="Cao H."/>
            <person name="Xiong S."/>
            <person name="Wang X."/>
            <person name="Wei L."/>
            <person name="Li C."/>
            <person name="Ma Q."/>
            <person name="Ju M."/>
            <person name="Zhao R."/>
            <person name="Li G."/>
            <person name="Mu C."/>
            <person name="Tian Q."/>
            <person name="Mei H."/>
            <person name="Zhang T."/>
            <person name="Gao T."/>
            <person name="Zhang H."/>
        </authorList>
    </citation>
    <scope>NUCLEOTIDE SEQUENCE</scope>
    <source>
        <strain evidence="2">K16</strain>
    </source>
</reference>